<dbReference type="OrthoDB" id="5199007at2759"/>
<dbReference type="Proteomes" id="UP000284375">
    <property type="component" value="Unassembled WGS sequence"/>
</dbReference>
<comment type="caution">
    <text evidence="1">The sequence shown here is derived from an EMBL/GenBank/DDBJ whole genome shotgun (WGS) entry which is preliminary data.</text>
</comment>
<organism evidence="1 2">
    <name type="scientific">Cytospora chrysosperma</name>
    <name type="common">Cytospora canker fungus</name>
    <name type="synonym">Sphaeria chrysosperma</name>
    <dbReference type="NCBI Taxonomy" id="252740"/>
    <lineage>
        <taxon>Eukaryota</taxon>
        <taxon>Fungi</taxon>
        <taxon>Dikarya</taxon>
        <taxon>Ascomycota</taxon>
        <taxon>Pezizomycotina</taxon>
        <taxon>Sordariomycetes</taxon>
        <taxon>Sordariomycetidae</taxon>
        <taxon>Diaporthales</taxon>
        <taxon>Cytosporaceae</taxon>
        <taxon>Cytospora</taxon>
    </lineage>
</organism>
<name>A0A423VB70_CYTCH</name>
<protein>
    <submittedName>
        <fullName evidence="1">Uncharacterized protein</fullName>
    </submittedName>
</protein>
<accession>A0A423VB70</accession>
<sequence length="243" mass="26583">MDTTRVTKLNALLDTKCRETVETSYPLFVIHANQVTTIPDQTIFHLCRCIFASALQKLPVSNQDSINFLCLRRILSAVFDADHRAFVLDEADPRILASMDAGAKACVFAQAIAGIVYFLRKVATCSCTLSPEVFEAKLQRFAASEERTRMLEAIEKSPVWTNCFEKAHIGNMIMDAVSGKPVAGADVVAGPSSRKAGGSQATVSVTQVVEGDDEVAGKQLWDEAQHIQRNFGVPDVFTIMVLN</sequence>
<evidence type="ECO:0000313" key="1">
    <source>
        <dbReference type="EMBL" id="ROV88188.1"/>
    </source>
</evidence>
<proteinExistence type="predicted"/>
<dbReference type="EMBL" id="LJZO01000070">
    <property type="protein sequence ID" value="ROV88188.1"/>
    <property type="molecule type" value="Genomic_DNA"/>
</dbReference>
<evidence type="ECO:0000313" key="2">
    <source>
        <dbReference type="Proteomes" id="UP000284375"/>
    </source>
</evidence>
<dbReference type="AlphaFoldDB" id="A0A423VB70"/>
<keyword evidence="2" id="KW-1185">Reference proteome</keyword>
<reference evidence="1 2" key="1">
    <citation type="submission" date="2015-09" db="EMBL/GenBank/DDBJ databases">
        <title>Host preference determinants of Valsa canker pathogens revealed by comparative genomics.</title>
        <authorList>
            <person name="Yin Z."/>
            <person name="Huang L."/>
        </authorList>
    </citation>
    <scope>NUCLEOTIDE SEQUENCE [LARGE SCALE GENOMIC DNA]</scope>
    <source>
        <strain evidence="1 2">YSFL</strain>
    </source>
</reference>
<gene>
    <name evidence="1" type="ORF">VSDG_09262</name>
</gene>